<accession>A0AA39GA98</accession>
<evidence type="ECO:0000259" key="6">
    <source>
        <dbReference type="Pfam" id="PF01408"/>
    </source>
</evidence>
<evidence type="ECO:0000256" key="4">
    <source>
        <dbReference type="ARBA" id="ARBA00042988"/>
    </source>
</evidence>
<dbReference type="AlphaFoldDB" id="A0AA39GA98"/>
<evidence type="ECO:0000256" key="2">
    <source>
        <dbReference type="ARBA" id="ARBA00023002"/>
    </source>
</evidence>
<evidence type="ECO:0000256" key="5">
    <source>
        <dbReference type="ARBA" id="ARBA00049233"/>
    </source>
</evidence>
<dbReference type="PANTHER" id="PTHR22604:SF105">
    <property type="entry name" value="TRANS-1,2-DIHYDROBENZENE-1,2-DIOL DEHYDROGENASE"/>
    <property type="match status" value="1"/>
</dbReference>
<reference evidence="8" key="1">
    <citation type="submission" date="2022-10" db="EMBL/GenBank/DDBJ databases">
        <title>Determination and structural analysis of whole genome sequence of Sarocladium strictum F4-1.</title>
        <authorList>
            <person name="Hu L."/>
            <person name="Jiang Y."/>
        </authorList>
    </citation>
    <scope>NUCLEOTIDE SEQUENCE</scope>
    <source>
        <strain evidence="8">F4-1</strain>
    </source>
</reference>
<dbReference type="Proteomes" id="UP001175261">
    <property type="component" value="Unassembled WGS sequence"/>
</dbReference>
<dbReference type="Pfam" id="PF01408">
    <property type="entry name" value="GFO_IDH_MocA"/>
    <property type="match status" value="1"/>
</dbReference>
<dbReference type="EC" id="1.1.1.179" evidence="3"/>
<feature type="domain" description="Gfo/Idh/MocA-like oxidoreductase N-terminal" evidence="6">
    <location>
        <begin position="9"/>
        <end position="134"/>
    </location>
</feature>
<feature type="domain" description="GFO/IDH/MocA-like oxidoreductase" evidence="7">
    <location>
        <begin position="153"/>
        <end position="272"/>
    </location>
</feature>
<name>A0AA39GA98_SARSR</name>
<sequence>MSTAEKPTLRWGIVATGFISSWFAADLLVDRADAKANHVIQAVASSSLEKGKAFVAKHLPGISPSVYGSYQEAYTDPQVDIIYIGTPHSFHKQNCLDAIAHGKHILCEKAFTLNAREASEVLAAAEARGVFVMEAMWTRFFPLVLSLQDLLHKQKAIGSIQRVICDFSLELGLDKLGPDSRLKNPALGAGTLLDMGIYPLTWTLLGLEAPLDGGAAVEKPEVVAAQSLKDGVDVATSIILKYPDGRQGIATANASFRSIPPCCRIEGTKGAILVNGVAPQPNSFVLVTPDGGEEKYDFERVGKGFYWEADAVALDIAAGRKQNALMPWSETLRVMELMDEVRRQGGAKFPQDED</sequence>
<dbReference type="GO" id="GO:0000166">
    <property type="term" value="F:nucleotide binding"/>
    <property type="evidence" value="ECO:0007669"/>
    <property type="project" value="InterPro"/>
</dbReference>
<dbReference type="Gene3D" id="3.30.360.10">
    <property type="entry name" value="Dihydrodipicolinate Reductase, domain 2"/>
    <property type="match status" value="1"/>
</dbReference>
<dbReference type="EMBL" id="JAPDFR010000009">
    <property type="protein sequence ID" value="KAK0383618.1"/>
    <property type="molecule type" value="Genomic_DNA"/>
</dbReference>
<organism evidence="8 9">
    <name type="scientific">Sarocladium strictum</name>
    <name type="common">Black bundle disease fungus</name>
    <name type="synonym">Acremonium strictum</name>
    <dbReference type="NCBI Taxonomy" id="5046"/>
    <lineage>
        <taxon>Eukaryota</taxon>
        <taxon>Fungi</taxon>
        <taxon>Dikarya</taxon>
        <taxon>Ascomycota</taxon>
        <taxon>Pezizomycotina</taxon>
        <taxon>Sordariomycetes</taxon>
        <taxon>Hypocreomycetidae</taxon>
        <taxon>Hypocreales</taxon>
        <taxon>Sarocladiaceae</taxon>
        <taxon>Sarocladium</taxon>
    </lineage>
</organism>
<keyword evidence="2" id="KW-0560">Oxidoreductase</keyword>
<dbReference type="InterPro" id="IPR050984">
    <property type="entry name" value="Gfo/Idh/MocA_domain"/>
</dbReference>
<comment type="catalytic activity">
    <reaction evidence="5">
        <text>D-xylose + NADP(+) = D-xylono-1,5-lactone + NADPH + H(+)</text>
        <dbReference type="Rhea" id="RHEA:22000"/>
        <dbReference type="ChEBI" id="CHEBI:15378"/>
        <dbReference type="ChEBI" id="CHEBI:15867"/>
        <dbReference type="ChEBI" id="CHEBI:53455"/>
        <dbReference type="ChEBI" id="CHEBI:57783"/>
        <dbReference type="ChEBI" id="CHEBI:58349"/>
        <dbReference type="EC" id="1.1.1.179"/>
    </reaction>
</comment>
<keyword evidence="9" id="KW-1185">Reference proteome</keyword>
<comment type="caution">
    <text evidence="8">The sequence shown here is derived from an EMBL/GenBank/DDBJ whole genome shotgun (WGS) entry which is preliminary data.</text>
</comment>
<proteinExistence type="inferred from homology"/>
<evidence type="ECO:0000256" key="3">
    <source>
        <dbReference type="ARBA" id="ARBA00038984"/>
    </source>
</evidence>
<comment type="similarity">
    <text evidence="1">Belongs to the Gfo/Idh/MocA family.</text>
</comment>
<evidence type="ECO:0000259" key="7">
    <source>
        <dbReference type="Pfam" id="PF22725"/>
    </source>
</evidence>
<gene>
    <name evidence="8" type="ORF">NLU13_9529</name>
</gene>
<evidence type="ECO:0000256" key="1">
    <source>
        <dbReference type="ARBA" id="ARBA00010928"/>
    </source>
</evidence>
<dbReference type="InterPro" id="IPR000683">
    <property type="entry name" value="Gfo/Idh/MocA-like_OxRdtase_N"/>
</dbReference>
<dbReference type="Pfam" id="PF22725">
    <property type="entry name" value="GFO_IDH_MocA_C3"/>
    <property type="match status" value="1"/>
</dbReference>
<dbReference type="InterPro" id="IPR036291">
    <property type="entry name" value="NAD(P)-bd_dom_sf"/>
</dbReference>
<dbReference type="PANTHER" id="PTHR22604">
    <property type="entry name" value="OXIDOREDUCTASES"/>
    <property type="match status" value="1"/>
</dbReference>
<protein>
    <recommendedName>
        <fullName evidence="3">D-xylose 1-dehydrogenase (NADP(+), D-xylono-1,5-lactone-forming)</fullName>
        <ecNumber evidence="3">1.1.1.179</ecNumber>
    </recommendedName>
    <alternativeName>
        <fullName evidence="4">D-xylose-NADP dehydrogenase</fullName>
    </alternativeName>
</protein>
<dbReference type="Gene3D" id="3.40.50.720">
    <property type="entry name" value="NAD(P)-binding Rossmann-like Domain"/>
    <property type="match status" value="1"/>
</dbReference>
<evidence type="ECO:0000313" key="8">
    <source>
        <dbReference type="EMBL" id="KAK0383618.1"/>
    </source>
</evidence>
<evidence type="ECO:0000313" key="9">
    <source>
        <dbReference type="Proteomes" id="UP001175261"/>
    </source>
</evidence>
<dbReference type="GO" id="GO:0047837">
    <property type="term" value="F:D-xylose 1-dehydrogenase (NADP+) activity"/>
    <property type="evidence" value="ECO:0007669"/>
    <property type="project" value="UniProtKB-EC"/>
</dbReference>
<dbReference type="SUPFAM" id="SSF55347">
    <property type="entry name" value="Glyceraldehyde-3-phosphate dehydrogenase-like, C-terminal domain"/>
    <property type="match status" value="1"/>
</dbReference>
<dbReference type="InterPro" id="IPR055170">
    <property type="entry name" value="GFO_IDH_MocA-like_dom"/>
</dbReference>
<dbReference type="SUPFAM" id="SSF51735">
    <property type="entry name" value="NAD(P)-binding Rossmann-fold domains"/>
    <property type="match status" value="1"/>
</dbReference>